<proteinExistence type="predicted"/>
<dbReference type="InterPro" id="IPR029060">
    <property type="entry name" value="PIN-like_dom_sf"/>
</dbReference>
<dbReference type="SUPFAM" id="SSF88723">
    <property type="entry name" value="PIN domain-like"/>
    <property type="match status" value="1"/>
</dbReference>
<evidence type="ECO:0000259" key="1">
    <source>
        <dbReference type="SMART" id="SM00670"/>
    </source>
</evidence>
<dbReference type="Pfam" id="PF01850">
    <property type="entry name" value="PIN"/>
    <property type="match status" value="1"/>
</dbReference>
<accession>A0A0W8EB25</accession>
<evidence type="ECO:0000313" key="2">
    <source>
        <dbReference type="EMBL" id="KUG05765.1"/>
    </source>
</evidence>
<dbReference type="SMART" id="SM00670">
    <property type="entry name" value="PINc"/>
    <property type="match status" value="1"/>
</dbReference>
<comment type="caution">
    <text evidence="2">The sequence shown here is derived from an EMBL/GenBank/DDBJ whole genome shotgun (WGS) entry which is preliminary data.</text>
</comment>
<dbReference type="Gene3D" id="3.40.50.1010">
    <property type="entry name" value="5'-nuclease"/>
    <property type="match status" value="1"/>
</dbReference>
<dbReference type="PANTHER" id="PTHR39677">
    <property type="entry name" value="RIBONUCLEASE VAPC6"/>
    <property type="match status" value="1"/>
</dbReference>
<gene>
    <name evidence="2" type="ORF">ASZ90_016793</name>
</gene>
<sequence length="163" mass="18767">MNISRLQNCSVFLDTNILIYSFTTTRFTPACEELLEKIRNGVVRGHVNSTVIDEFFHKVLLMQIYAEKRLQPSEAIGFLKKNPERITDFPLPFEATREVLHDYRIIILDTAPLLDETLTISRKYGLLFSDALHAASCMHYSLDHLITNDRDFSRVNHISVIAP</sequence>
<dbReference type="InterPro" id="IPR002716">
    <property type="entry name" value="PIN_dom"/>
</dbReference>
<feature type="domain" description="PIN" evidence="1">
    <location>
        <begin position="9"/>
        <end position="154"/>
    </location>
</feature>
<protein>
    <submittedName>
        <fullName evidence="2">Putative nucleic acid-binding protein</fullName>
    </submittedName>
</protein>
<dbReference type="EMBL" id="LNQE01001767">
    <property type="protein sequence ID" value="KUG05765.1"/>
    <property type="molecule type" value="Genomic_DNA"/>
</dbReference>
<organism evidence="2">
    <name type="scientific">hydrocarbon metagenome</name>
    <dbReference type="NCBI Taxonomy" id="938273"/>
    <lineage>
        <taxon>unclassified sequences</taxon>
        <taxon>metagenomes</taxon>
        <taxon>ecological metagenomes</taxon>
    </lineage>
</organism>
<dbReference type="PANTHER" id="PTHR39677:SF4">
    <property type="entry name" value="RIBONUCLEASE VAPC6"/>
    <property type="match status" value="1"/>
</dbReference>
<reference evidence="2" key="1">
    <citation type="journal article" date="2015" name="Proc. Natl. Acad. Sci. U.S.A.">
        <title>Networks of energetic and metabolic interactions define dynamics in microbial communities.</title>
        <authorList>
            <person name="Embree M."/>
            <person name="Liu J.K."/>
            <person name="Al-Bassam M.M."/>
            <person name="Zengler K."/>
        </authorList>
    </citation>
    <scope>NUCLEOTIDE SEQUENCE</scope>
</reference>
<dbReference type="AlphaFoldDB" id="A0A0W8EB25"/>
<name>A0A0W8EB25_9ZZZZ</name>